<name>K2I2Z6_9RHOB</name>
<keyword evidence="4" id="KW-1185">Reference proteome</keyword>
<organism evidence="3 4">
    <name type="scientific">Oceaniovalibus guishaninsula JLT2003</name>
    <dbReference type="NCBI Taxonomy" id="1231392"/>
    <lineage>
        <taxon>Bacteria</taxon>
        <taxon>Pseudomonadati</taxon>
        <taxon>Pseudomonadota</taxon>
        <taxon>Alphaproteobacteria</taxon>
        <taxon>Rhodobacterales</taxon>
        <taxon>Roseobacteraceae</taxon>
        <taxon>Oceaniovalibus</taxon>
    </lineage>
</organism>
<accession>K2I2Z6</accession>
<dbReference type="PROSITE" id="PS00166">
    <property type="entry name" value="ENOYL_COA_HYDRATASE"/>
    <property type="match status" value="1"/>
</dbReference>
<evidence type="ECO:0000256" key="1">
    <source>
        <dbReference type="ARBA" id="ARBA00005254"/>
    </source>
</evidence>
<dbReference type="STRING" id="1231392.OCGS_2831"/>
<protein>
    <submittedName>
        <fullName evidence="3">Enoyl-CoA hydratase/isomerase family protein</fullName>
    </submittedName>
</protein>
<dbReference type="SUPFAM" id="SSF52096">
    <property type="entry name" value="ClpP/crotonase"/>
    <property type="match status" value="1"/>
</dbReference>
<dbReference type="eggNOG" id="COG1024">
    <property type="taxonomic scope" value="Bacteria"/>
</dbReference>
<dbReference type="GO" id="GO:0016853">
    <property type="term" value="F:isomerase activity"/>
    <property type="evidence" value="ECO:0007669"/>
    <property type="project" value="UniProtKB-KW"/>
</dbReference>
<dbReference type="InterPro" id="IPR018376">
    <property type="entry name" value="Enoyl-CoA_hyd/isom_CS"/>
</dbReference>
<dbReference type="Gene3D" id="1.10.12.10">
    <property type="entry name" value="Lyase 2-enoyl-coa Hydratase, Chain A, domain 2"/>
    <property type="match status" value="1"/>
</dbReference>
<dbReference type="Pfam" id="PF00378">
    <property type="entry name" value="ECH_1"/>
    <property type="match status" value="1"/>
</dbReference>
<proteinExistence type="inferred from homology"/>
<sequence length="265" mass="27924">MAAGDQLRVTRDGDVLHIRLNRPDRLNALSAAMRDGLIDAFRAECDAPRQDAARAILLTAAGRGFCSGTDIDPALILARRATIRAEMEAGISNLVHLMRTVPVPVVAAVQGPAAGAGFSLALCADILLVADTARLTMAFARIGAMMDGGATHILPRRIGMARATALAMLARPIDARQAVDLGLAVECVAEDALQARAEDLARRLAGGPTRALGLIKAGLEHGQTATLRDALSFEAAAQEQAFASPDFEEGITAFREKRAPRFKGL</sequence>
<dbReference type="OrthoDB" id="9781757at2"/>
<keyword evidence="3" id="KW-0413">Isomerase</keyword>
<dbReference type="Proteomes" id="UP000006765">
    <property type="component" value="Unassembled WGS sequence"/>
</dbReference>
<dbReference type="CDD" id="cd06558">
    <property type="entry name" value="crotonase-like"/>
    <property type="match status" value="1"/>
</dbReference>
<dbReference type="EMBL" id="AMGO01000068">
    <property type="protein sequence ID" value="EKE43240.1"/>
    <property type="molecule type" value="Genomic_DNA"/>
</dbReference>
<evidence type="ECO:0000256" key="2">
    <source>
        <dbReference type="RuleBase" id="RU003707"/>
    </source>
</evidence>
<dbReference type="InterPro" id="IPR001753">
    <property type="entry name" value="Enoyl-CoA_hydra/iso"/>
</dbReference>
<dbReference type="RefSeq" id="WP_007427983.1">
    <property type="nucleotide sequence ID" value="NZ_AMGO01000068.1"/>
</dbReference>
<evidence type="ECO:0000313" key="3">
    <source>
        <dbReference type="EMBL" id="EKE43240.1"/>
    </source>
</evidence>
<dbReference type="Gene3D" id="3.90.226.10">
    <property type="entry name" value="2-enoyl-CoA Hydratase, Chain A, domain 1"/>
    <property type="match status" value="1"/>
</dbReference>
<dbReference type="PANTHER" id="PTHR43459">
    <property type="entry name" value="ENOYL-COA HYDRATASE"/>
    <property type="match status" value="1"/>
</dbReference>
<dbReference type="PANTHER" id="PTHR43459:SF1">
    <property type="entry name" value="EG:BACN32G11.4 PROTEIN"/>
    <property type="match status" value="1"/>
</dbReference>
<reference evidence="3 4" key="1">
    <citation type="journal article" date="2012" name="J. Bacteriol.">
        <title>Draft Genome Sequence of Oceaniovalibus guishaninsula JLT2003T.</title>
        <authorList>
            <person name="Tang K."/>
            <person name="Liu K."/>
            <person name="Jiao N."/>
        </authorList>
    </citation>
    <scope>NUCLEOTIDE SEQUENCE [LARGE SCALE GENOMIC DNA]</scope>
    <source>
        <strain evidence="3 4">JLT2003</strain>
    </source>
</reference>
<gene>
    <name evidence="3" type="ORF">OCGS_2831</name>
</gene>
<dbReference type="AlphaFoldDB" id="K2I2Z6"/>
<comment type="similarity">
    <text evidence="1 2">Belongs to the enoyl-CoA hydratase/isomerase family.</text>
</comment>
<evidence type="ECO:0000313" key="4">
    <source>
        <dbReference type="Proteomes" id="UP000006765"/>
    </source>
</evidence>
<dbReference type="InterPro" id="IPR014748">
    <property type="entry name" value="Enoyl-CoA_hydra_C"/>
</dbReference>
<dbReference type="InterPro" id="IPR029045">
    <property type="entry name" value="ClpP/crotonase-like_dom_sf"/>
</dbReference>
<comment type="caution">
    <text evidence="3">The sequence shown here is derived from an EMBL/GenBank/DDBJ whole genome shotgun (WGS) entry which is preliminary data.</text>
</comment>